<feature type="transmembrane region" description="Helical" evidence="11">
    <location>
        <begin position="75"/>
        <end position="96"/>
    </location>
</feature>
<evidence type="ECO:0000256" key="4">
    <source>
        <dbReference type="ARBA" id="ARBA00022692"/>
    </source>
</evidence>
<keyword evidence="2" id="KW-1003">Cell membrane</keyword>
<keyword evidence="7" id="KW-0862">Zinc</keyword>
<dbReference type="GO" id="GO:0006508">
    <property type="term" value="P:proteolysis"/>
    <property type="evidence" value="ECO:0007669"/>
    <property type="project" value="UniProtKB-KW"/>
</dbReference>
<evidence type="ECO:0000256" key="2">
    <source>
        <dbReference type="ARBA" id="ARBA00022475"/>
    </source>
</evidence>
<accession>A0A512RF64</accession>
<evidence type="ECO:0000256" key="10">
    <source>
        <dbReference type="ARBA" id="ARBA00023136"/>
    </source>
</evidence>
<keyword evidence="14" id="KW-1185">Reference proteome</keyword>
<dbReference type="AlphaFoldDB" id="A0A512RF64"/>
<comment type="cofactor">
    <cofactor evidence="1">
        <name>Zn(2+)</name>
        <dbReference type="ChEBI" id="CHEBI:29105"/>
    </cofactor>
</comment>
<dbReference type="PANTHER" id="PTHR43221:SF2">
    <property type="entry name" value="PROTEASE HTPX HOMOLOG"/>
    <property type="match status" value="1"/>
</dbReference>
<feature type="domain" description="Peptidase M48" evidence="12">
    <location>
        <begin position="163"/>
        <end position="380"/>
    </location>
</feature>
<evidence type="ECO:0000256" key="7">
    <source>
        <dbReference type="ARBA" id="ARBA00022833"/>
    </source>
</evidence>
<evidence type="ECO:0000256" key="9">
    <source>
        <dbReference type="ARBA" id="ARBA00023049"/>
    </source>
</evidence>
<protein>
    <recommendedName>
        <fullName evidence="12">Peptidase M48 domain-containing protein</fullName>
    </recommendedName>
</protein>
<evidence type="ECO:0000256" key="8">
    <source>
        <dbReference type="ARBA" id="ARBA00022989"/>
    </source>
</evidence>
<keyword evidence="4 11" id="KW-0812">Transmembrane</keyword>
<feature type="transmembrane region" description="Helical" evidence="11">
    <location>
        <begin position="32"/>
        <end position="63"/>
    </location>
</feature>
<feature type="transmembrane region" description="Helical" evidence="11">
    <location>
        <begin position="234"/>
        <end position="257"/>
    </location>
</feature>
<evidence type="ECO:0000256" key="5">
    <source>
        <dbReference type="ARBA" id="ARBA00022723"/>
    </source>
</evidence>
<evidence type="ECO:0000256" key="11">
    <source>
        <dbReference type="SAM" id="Phobius"/>
    </source>
</evidence>
<dbReference type="Gene3D" id="3.30.2010.10">
    <property type="entry name" value="Metalloproteases ('zincins'), catalytic domain"/>
    <property type="match status" value="1"/>
</dbReference>
<keyword evidence="6" id="KW-0378">Hydrolase</keyword>
<evidence type="ECO:0000256" key="1">
    <source>
        <dbReference type="ARBA" id="ARBA00001947"/>
    </source>
</evidence>
<evidence type="ECO:0000259" key="12">
    <source>
        <dbReference type="Pfam" id="PF01435"/>
    </source>
</evidence>
<evidence type="ECO:0000313" key="13">
    <source>
        <dbReference type="EMBL" id="GEP94342.1"/>
    </source>
</evidence>
<dbReference type="EMBL" id="BKAU01000001">
    <property type="protein sequence ID" value="GEP94342.1"/>
    <property type="molecule type" value="Genomic_DNA"/>
</dbReference>
<dbReference type="OrthoDB" id="9789270at2"/>
<keyword evidence="5" id="KW-0479">Metal-binding</keyword>
<evidence type="ECO:0000313" key="14">
    <source>
        <dbReference type="Proteomes" id="UP000321436"/>
    </source>
</evidence>
<dbReference type="InterPro" id="IPR050083">
    <property type="entry name" value="HtpX_protease"/>
</dbReference>
<dbReference type="GO" id="GO:0004222">
    <property type="term" value="F:metalloendopeptidase activity"/>
    <property type="evidence" value="ECO:0007669"/>
    <property type="project" value="InterPro"/>
</dbReference>
<evidence type="ECO:0000256" key="3">
    <source>
        <dbReference type="ARBA" id="ARBA00022670"/>
    </source>
</evidence>
<dbReference type="InterPro" id="IPR001915">
    <property type="entry name" value="Peptidase_M48"/>
</dbReference>
<name>A0A512RF64_9BACT</name>
<evidence type="ECO:0000256" key="6">
    <source>
        <dbReference type="ARBA" id="ARBA00022801"/>
    </source>
</evidence>
<dbReference type="CDD" id="cd07328">
    <property type="entry name" value="M48_Ste24p_like"/>
    <property type="match status" value="1"/>
</dbReference>
<dbReference type="GO" id="GO:0046872">
    <property type="term" value="F:metal ion binding"/>
    <property type="evidence" value="ECO:0007669"/>
    <property type="project" value="UniProtKB-KW"/>
</dbReference>
<keyword evidence="10 11" id="KW-0472">Membrane</keyword>
<keyword evidence="8 11" id="KW-1133">Transmembrane helix</keyword>
<gene>
    <name evidence="13" type="ORF">CCY01nite_06020</name>
</gene>
<keyword evidence="3" id="KW-0645">Protease</keyword>
<dbReference type="RefSeq" id="WP_146857820.1">
    <property type="nucleotide sequence ID" value="NZ_BKAU01000001.1"/>
</dbReference>
<proteinExistence type="predicted"/>
<organism evidence="13 14">
    <name type="scientific">Chitinophaga cymbidii</name>
    <dbReference type="NCBI Taxonomy" id="1096750"/>
    <lineage>
        <taxon>Bacteria</taxon>
        <taxon>Pseudomonadati</taxon>
        <taxon>Bacteroidota</taxon>
        <taxon>Chitinophagia</taxon>
        <taxon>Chitinophagales</taxon>
        <taxon>Chitinophagaceae</taxon>
        <taxon>Chitinophaga</taxon>
    </lineage>
</organism>
<sequence length="720" mass="82211">MSKFVHYPPNPVMVDPALVQPASSYKRQVQKVIAGLTLFFVVYVILLVAAVSLAGACVWAGFAVIRFSMHTLPSVFLYVTGALVMAYGAVVLFFLVKHILTPARDRTPYRVQLYEKDHPGLFVFIRQLTIDTQTGMPDKIFAIPDVNAAVSCDSSFWSLFWPPRKHLMIGLGLVNTVNLSEFKMILAHEFGHFSQRGMKLGSYVYTVNRAIYKILYQRQNWGSRMVKKWAGVSGVINIFNVIPQVTVLIMQGIQAILRFLYRMVNRQYMELSREMEFHADAVAIAVAGSSPAISAMRRFHLSTHCFSHCCEHMAALAGNDSSLRNVYAAQTALMRYLATLHRLELVNGLPVISDAYLQTQTSSRIQYNDQWASHPSEEEREGRYRAANVEAAIDHTPAWVLFENATAFQEAFTRGLYHWSFPDKAAILQEEPAETFIHTIAQQHDRYRFPEVFADYYRHRPFADMTGVVHQALDGQLLQTTARELYAPCCTQKIRRLEQNRSDLNILHAIGNGLIETSHFEFDHKKYDRADAPVLAQQLEGEIREQTAALLQADTLRYRHHLLLAERQSSTTFHHLRQMYHRVILQQELADDMEAQATRIINEVQAIYREAQVTMTALLAGLKALKKEEGRFKPLLQKMLEYAEVPEAIDPTFTTDAALFLNSNYTYLRDDAVQEEEIRALYHLTHRAVSNQRDITELGKKAYLEYAAGLIHRYQPSNVQ</sequence>
<dbReference type="PANTHER" id="PTHR43221">
    <property type="entry name" value="PROTEASE HTPX"/>
    <property type="match status" value="1"/>
</dbReference>
<comment type="caution">
    <text evidence="13">The sequence shown here is derived from an EMBL/GenBank/DDBJ whole genome shotgun (WGS) entry which is preliminary data.</text>
</comment>
<dbReference type="Proteomes" id="UP000321436">
    <property type="component" value="Unassembled WGS sequence"/>
</dbReference>
<reference evidence="13 14" key="1">
    <citation type="submission" date="2019-07" db="EMBL/GenBank/DDBJ databases">
        <title>Whole genome shotgun sequence of Chitinophaga cymbidii NBRC 109752.</title>
        <authorList>
            <person name="Hosoyama A."/>
            <person name="Uohara A."/>
            <person name="Ohji S."/>
            <person name="Ichikawa N."/>
        </authorList>
    </citation>
    <scope>NUCLEOTIDE SEQUENCE [LARGE SCALE GENOMIC DNA]</scope>
    <source>
        <strain evidence="13 14">NBRC 109752</strain>
    </source>
</reference>
<dbReference type="Pfam" id="PF01435">
    <property type="entry name" value="Peptidase_M48"/>
    <property type="match status" value="1"/>
</dbReference>
<keyword evidence="9" id="KW-0482">Metalloprotease</keyword>